<sequence>DLFWMLLHALKIETPMWVGFNAKILKDNSAKQIVSYLTPINSSPTEKAVVIETMQQSLQVAKECNQTSYIRFGDRKNSITTAIN</sequence>
<gene>
    <name evidence="1" type="ORF">ALC57_07898</name>
</gene>
<dbReference type="Proteomes" id="UP000078492">
    <property type="component" value="Unassembled WGS sequence"/>
</dbReference>
<name>A0A151J7G9_9HYME</name>
<proteinExistence type="predicted"/>
<evidence type="ECO:0000313" key="1">
    <source>
        <dbReference type="EMBL" id="KYN19745.1"/>
    </source>
</evidence>
<dbReference type="AlphaFoldDB" id="A0A151J7G9"/>
<reference evidence="1 2" key="1">
    <citation type="submission" date="2015-09" db="EMBL/GenBank/DDBJ databases">
        <title>Trachymyrmex cornetzi WGS genome.</title>
        <authorList>
            <person name="Nygaard S."/>
            <person name="Hu H."/>
            <person name="Boomsma J."/>
            <person name="Zhang G."/>
        </authorList>
    </citation>
    <scope>NUCLEOTIDE SEQUENCE [LARGE SCALE GENOMIC DNA]</scope>
    <source>
        <strain evidence="1">Tcor2-1</strain>
        <tissue evidence="1">Whole body</tissue>
    </source>
</reference>
<feature type="non-terminal residue" evidence="1">
    <location>
        <position position="1"/>
    </location>
</feature>
<dbReference type="EMBL" id="KQ979690">
    <property type="protein sequence ID" value="KYN19745.1"/>
    <property type="molecule type" value="Genomic_DNA"/>
</dbReference>
<evidence type="ECO:0000313" key="2">
    <source>
        <dbReference type="Proteomes" id="UP000078492"/>
    </source>
</evidence>
<organism evidence="1 2">
    <name type="scientific">Trachymyrmex cornetzi</name>
    <dbReference type="NCBI Taxonomy" id="471704"/>
    <lineage>
        <taxon>Eukaryota</taxon>
        <taxon>Metazoa</taxon>
        <taxon>Ecdysozoa</taxon>
        <taxon>Arthropoda</taxon>
        <taxon>Hexapoda</taxon>
        <taxon>Insecta</taxon>
        <taxon>Pterygota</taxon>
        <taxon>Neoptera</taxon>
        <taxon>Endopterygota</taxon>
        <taxon>Hymenoptera</taxon>
        <taxon>Apocrita</taxon>
        <taxon>Aculeata</taxon>
        <taxon>Formicoidea</taxon>
        <taxon>Formicidae</taxon>
        <taxon>Myrmicinae</taxon>
        <taxon>Trachymyrmex</taxon>
    </lineage>
</organism>
<keyword evidence="2" id="KW-1185">Reference proteome</keyword>
<protein>
    <submittedName>
        <fullName evidence="1">Uncharacterized protein</fullName>
    </submittedName>
</protein>
<accession>A0A151J7G9</accession>